<dbReference type="InterPro" id="IPR058600">
    <property type="entry name" value="YhjD-like"/>
</dbReference>
<accession>A0A172TLY2</accession>
<dbReference type="RefSeq" id="WP_068609408.1">
    <property type="nucleotide sequence ID" value="NZ_CP011388.1"/>
</dbReference>
<sequence length="134" mass="15590">MSQNKAPLWPTDEEQGMIKEFLLLPLVLTVFERDTEVIGNNVKTKAPYVEAIALAMDRVTLNLAGLKKEFRLRGIKVFDGVRTEHGIRCSYLCRGYENQFDLMWTYVKAEVELRMKHYLGTHLEVYLSHKTKLK</sequence>
<dbReference type="Proteomes" id="UP000076927">
    <property type="component" value="Chromosome"/>
</dbReference>
<reference evidence="1 2" key="1">
    <citation type="submission" date="2015-01" db="EMBL/GenBank/DDBJ databases">
        <title>Paenibacillus swuensis/DY6/whole genome sequencing.</title>
        <authorList>
            <person name="Kim M.K."/>
            <person name="Srinivasan S."/>
            <person name="Lee J.-J."/>
        </authorList>
    </citation>
    <scope>NUCLEOTIDE SEQUENCE [LARGE SCALE GENOMIC DNA]</scope>
    <source>
        <strain evidence="1 2">DY6</strain>
    </source>
</reference>
<keyword evidence="2" id="KW-1185">Reference proteome</keyword>
<dbReference type="OrthoDB" id="2910298at2"/>
<protein>
    <submittedName>
        <fullName evidence="1">Uncharacterized protein</fullName>
    </submittedName>
</protein>
<dbReference type="KEGG" id="pswu:SY83_19105"/>
<evidence type="ECO:0000313" key="2">
    <source>
        <dbReference type="Proteomes" id="UP000076927"/>
    </source>
</evidence>
<dbReference type="EMBL" id="CP011388">
    <property type="protein sequence ID" value="ANE48051.1"/>
    <property type="molecule type" value="Genomic_DNA"/>
</dbReference>
<dbReference type="Pfam" id="PF26325">
    <property type="entry name" value="YhjD"/>
    <property type="match status" value="1"/>
</dbReference>
<evidence type="ECO:0000313" key="1">
    <source>
        <dbReference type="EMBL" id="ANE48051.1"/>
    </source>
</evidence>
<gene>
    <name evidence="1" type="ORF">SY83_19105</name>
</gene>
<organism evidence="1 2">
    <name type="scientific">Paenibacillus swuensis</name>
    <dbReference type="NCBI Taxonomy" id="1178515"/>
    <lineage>
        <taxon>Bacteria</taxon>
        <taxon>Bacillati</taxon>
        <taxon>Bacillota</taxon>
        <taxon>Bacilli</taxon>
        <taxon>Bacillales</taxon>
        <taxon>Paenibacillaceae</taxon>
        <taxon>Paenibacillus</taxon>
    </lineage>
</organism>
<name>A0A172TLY2_9BACL</name>
<dbReference type="PATRIC" id="fig|1178515.4.peg.3861"/>
<dbReference type="AlphaFoldDB" id="A0A172TLY2"/>
<proteinExistence type="predicted"/>